<accession>A0AAQ4FPP6</accession>
<dbReference type="Proteomes" id="UP001321473">
    <property type="component" value="Unassembled WGS sequence"/>
</dbReference>
<protein>
    <submittedName>
        <fullName evidence="2">Uncharacterized protein</fullName>
    </submittedName>
</protein>
<name>A0AAQ4FPP6_AMBAM</name>
<feature type="region of interest" description="Disordered" evidence="1">
    <location>
        <begin position="1"/>
        <end position="58"/>
    </location>
</feature>
<proteinExistence type="predicted"/>
<keyword evidence="3" id="KW-1185">Reference proteome</keyword>
<gene>
    <name evidence="2" type="ORF">V5799_021803</name>
</gene>
<comment type="caution">
    <text evidence="2">The sequence shown here is derived from an EMBL/GenBank/DDBJ whole genome shotgun (WGS) entry which is preliminary data.</text>
</comment>
<sequence length="129" mass="14288">MTVPQESVRESQIRDAGSFILPSGKRQRCNRRSAESRLGTRAGADTIPALVRRSSEPPIRSACSAIQDQQHREAWSRRIRHCMKSHIKREPLAAAPRRFLRGKPVFPAGKVHGHSEPLRIGHIEGAGGA</sequence>
<reference evidence="2 3" key="1">
    <citation type="journal article" date="2023" name="Arcadia Sci">
        <title>De novo assembly of a long-read Amblyomma americanum tick genome.</title>
        <authorList>
            <person name="Chou S."/>
            <person name="Poskanzer K.E."/>
            <person name="Rollins M."/>
            <person name="Thuy-Boun P.S."/>
        </authorList>
    </citation>
    <scope>NUCLEOTIDE SEQUENCE [LARGE SCALE GENOMIC DNA]</scope>
    <source>
        <strain evidence="2">F_SG_1</strain>
        <tissue evidence="2">Salivary glands</tissue>
    </source>
</reference>
<evidence type="ECO:0000313" key="2">
    <source>
        <dbReference type="EMBL" id="KAK8788422.1"/>
    </source>
</evidence>
<evidence type="ECO:0000256" key="1">
    <source>
        <dbReference type="SAM" id="MobiDB-lite"/>
    </source>
</evidence>
<dbReference type="AlphaFoldDB" id="A0AAQ4FPP6"/>
<evidence type="ECO:0000313" key="3">
    <source>
        <dbReference type="Proteomes" id="UP001321473"/>
    </source>
</evidence>
<dbReference type="EMBL" id="JARKHS020000819">
    <property type="protein sequence ID" value="KAK8788422.1"/>
    <property type="molecule type" value="Genomic_DNA"/>
</dbReference>
<organism evidence="2 3">
    <name type="scientific">Amblyomma americanum</name>
    <name type="common">Lone star tick</name>
    <dbReference type="NCBI Taxonomy" id="6943"/>
    <lineage>
        <taxon>Eukaryota</taxon>
        <taxon>Metazoa</taxon>
        <taxon>Ecdysozoa</taxon>
        <taxon>Arthropoda</taxon>
        <taxon>Chelicerata</taxon>
        <taxon>Arachnida</taxon>
        <taxon>Acari</taxon>
        <taxon>Parasitiformes</taxon>
        <taxon>Ixodida</taxon>
        <taxon>Ixodoidea</taxon>
        <taxon>Ixodidae</taxon>
        <taxon>Amblyomminae</taxon>
        <taxon>Amblyomma</taxon>
    </lineage>
</organism>